<dbReference type="EMBL" id="BARS01000184">
    <property type="protein sequence ID" value="GAF73296.1"/>
    <property type="molecule type" value="Genomic_DNA"/>
</dbReference>
<dbReference type="SUPFAM" id="SSF51735">
    <property type="entry name" value="NAD(P)-binding Rossmann-fold domains"/>
    <property type="match status" value="1"/>
</dbReference>
<gene>
    <name evidence="1" type="ORF">S01H1_00518</name>
</gene>
<evidence type="ECO:0008006" key="2">
    <source>
        <dbReference type="Google" id="ProtNLM"/>
    </source>
</evidence>
<accession>X0SDS7</accession>
<dbReference type="AlphaFoldDB" id="X0SDS7"/>
<sequence>MSRKNRIAILGAGRLGKGFLGAEFLNAGWNVDFYDIDKKVIDNLKNSEFTVDMHTPYQTYKKKYSGYGVYDVNDDISKPLSEANVIAIDTYPQDIYMLYPLLGKLQRINLHRRR</sequence>
<proteinExistence type="predicted"/>
<name>X0SDS7_9ZZZZ</name>
<comment type="caution">
    <text evidence="1">The sequence shown here is derived from an EMBL/GenBank/DDBJ whole genome shotgun (WGS) entry which is preliminary data.</text>
</comment>
<evidence type="ECO:0000313" key="1">
    <source>
        <dbReference type="EMBL" id="GAF73296.1"/>
    </source>
</evidence>
<reference evidence="1" key="1">
    <citation type="journal article" date="2014" name="Front. Microbiol.">
        <title>High frequency of phylogenetically diverse reductive dehalogenase-homologous genes in deep subseafloor sedimentary metagenomes.</title>
        <authorList>
            <person name="Kawai M."/>
            <person name="Futagami T."/>
            <person name="Toyoda A."/>
            <person name="Takaki Y."/>
            <person name="Nishi S."/>
            <person name="Hori S."/>
            <person name="Arai W."/>
            <person name="Tsubouchi T."/>
            <person name="Morono Y."/>
            <person name="Uchiyama I."/>
            <person name="Ito T."/>
            <person name="Fujiyama A."/>
            <person name="Inagaki F."/>
            <person name="Takami H."/>
        </authorList>
    </citation>
    <scope>NUCLEOTIDE SEQUENCE</scope>
    <source>
        <strain evidence="1">Expedition CK06-06</strain>
    </source>
</reference>
<dbReference type="InterPro" id="IPR036291">
    <property type="entry name" value="NAD(P)-bd_dom_sf"/>
</dbReference>
<protein>
    <recommendedName>
        <fullName evidence="2">Mannitol dehydrogenase N-terminal domain-containing protein</fullName>
    </recommendedName>
</protein>
<organism evidence="1">
    <name type="scientific">marine sediment metagenome</name>
    <dbReference type="NCBI Taxonomy" id="412755"/>
    <lineage>
        <taxon>unclassified sequences</taxon>
        <taxon>metagenomes</taxon>
        <taxon>ecological metagenomes</taxon>
    </lineage>
</organism>
<dbReference type="Gene3D" id="3.40.50.720">
    <property type="entry name" value="NAD(P)-binding Rossmann-like Domain"/>
    <property type="match status" value="1"/>
</dbReference>
<feature type="non-terminal residue" evidence="1">
    <location>
        <position position="114"/>
    </location>
</feature>